<evidence type="ECO:0000256" key="5">
    <source>
        <dbReference type="ARBA" id="ARBA00022454"/>
    </source>
</evidence>
<keyword evidence="8" id="KW-0539">Nucleus</keyword>
<reference evidence="10 11" key="1">
    <citation type="journal article" date="2018" name="G3 (Bethesda)">
        <title>Phylogenetic and Phylogenomic Definition of Rhizopus Species.</title>
        <authorList>
            <person name="Gryganskyi A.P."/>
            <person name="Golan J."/>
            <person name="Dolatabadi S."/>
            <person name="Mondo S."/>
            <person name="Robb S."/>
            <person name="Idnurm A."/>
            <person name="Muszewska A."/>
            <person name="Steczkiewicz K."/>
            <person name="Masonjones S."/>
            <person name="Liao H.L."/>
            <person name="Gajdeczka M.T."/>
            <person name="Anike F."/>
            <person name="Vuek A."/>
            <person name="Anishchenko I.M."/>
            <person name="Voigt K."/>
            <person name="de Hoog G.S."/>
            <person name="Smith M.E."/>
            <person name="Heitman J."/>
            <person name="Vilgalys R."/>
            <person name="Stajich J.E."/>
        </authorList>
    </citation>
    <scope>NUCLEOTIDE SEQUENCE [LARGE SCALE GENOMIC DNA]</scope>
    <source>
        <strain evidence="10 11">LSU 92-RS-03</strain>
    </source>
</reference>
<sequence>MTEAAAKEYEHFLKANHYITLKEFEYKTTADVFGVIAQVDPVKRSRIGKNFSLKMTVMDPSTHANPYTVMFFYPEQDALPRAQTGDIIFMRHMRMDKFQNKPQIKSTHTLSFVCIDSHTKKSKLSKDIKIKFSLREASIVSRLQRWHQKIHAAKPPSPASVGFGRPILTTEQIVDSHVRFFDYVGMVVYCIPEENTRMSKANLLLTDYTVNTLPYLRDRDNSMFGIETNRLLQCTLWDENATHCPELKLGDYVFLRNCTRNEKNTSVLEISLRGDKEKKFQGKSRVTLMKEEDLALRDLLERKANYVHLEDNTRQRSASVESMDLGFNDPFRTRVYGLDRFESIQEILDAQEPGIHLTRAAITKLYPKNVEEWIQSYCQDCQITVKEPLGLCEECHKKTRAIYRLVINLDDDKKRLHLIATEDAAEQLFSSVSPEAALTNKDQLEKLKELVKKILPEDKQIGYDFGIMSVDEPNAKRKYYVCNTEFIENQ</sequence>
<dbReference type="PANTHER" id="PTHR14513">
    <property type="entry name" value="PROTECTION OF TELOMERES 1"/>
    <property type="match status" value="1"/>
</dbReference>
<dbReference type="GO" id="GO:0032210">
    <property type="term" value="P:regulation of telomere maintenance via telomerase"/>
    <property type="evidence" value="ECO:0007669"/>
    <property type="project" value="TreeGrafter"/>
</dbReference>
<comment type="caution">
    <text evidence="10">The sequence shown here is derived from an EMBL/GenBank/DDBJ whole genome shotgun (WGS) entry which is preliminary data.</text>
</comment>
<dbReference type="InterPro" id="IPR012340">
    <property type="entry name" value="NA-bd_OB-fold"/>
</dbReference>
<proteinExistence type="inferred from homology"/>
<dbReference type="Pfam" id="PF02765">
    <property type="entry name" value="POT1"/>
    <property type="match status" value="1"/>
</dbReference>
<dbReference type="GO" id="GO:0016233">
    <property type="term" value="P:telomere capping"/>
    <property type="evidence" value="ECO:0007669"/>
    <property type="project" value="TreeGrafter"/>
</dbReference>
<dbReference type="GO" id="GO:0010521">
    <property type="term" value="F:telomerase inhibitor activity"/>
    <property type="evidence" value="ECO:0007669"/>
    <property type="project" value="TreeGrafter"/>
</dbReference>
<keyword evidence="11" id="KW-1185">Reference proteome</keyword>
<dbReference type="InterPro" id="IPR011564">
    <property type="entry name" value="Telomer_end-bd_POT1/Cdc13"/>
</dbReference>
<keyword evidence="6" id="KW-0779">Telomere</keyword>
<keyword evidence="5" id="KW-0158">Chromosome</keyword>
<dbReference type="InterPro" id="IPR028389">
    <property type="entry name" value="POT1"/>
</dbReference>
<evidence type="ECO:0000259" key="9">
    <source>
        <dbReference type="SMART" id="SM00976"/>
    </source>
</evidence>
<dbReference type="EMBL" id="PJQM01001401">
    <property type="protein sequence ID" value="RCI02419.1"/>
    <property type="molecule type" value="Genomic_DNA"/>
</dbReference>
<dbReference type="STRING" id="4846.A0A367KJT2"/>
<dbReference type="GO" id="GO:0000783">
    <property type="term" value="C:nuclear telomere cap complex"/>
    <property type="evidence" value="ECO:0007669"/>
    <property type="project" value="TreeGrafter"/>
</dbReference>
<evidence type="ECO:0000256" key="3">
    <source>
        <dbReference type="ARBA" id="ARBA00008442"/>
    </source>
</evidence>
<evidence type="ECO:0000256" key="2">
    <source>
        <dbReference type="ARBA" id="ARBA00004574"/>
    </source>
</evidence>
<protein>
    <recommendedName>
        <fullName evidence="4">Protection of telomeres protein 1</fullName>
    </recommendedName>
</protein>
<dbReference type="OrthoDB" id="2186770at2759"/>
<keyword evidence="7" id="KW-0238">DNA-binding</keyword>
<evidence type="ECO:0000256" key="7">
    <source>
        <dbReference type="ARBA" id="ARBA00023125"/>
    </source>
</evidence>
<dbReference type="PANTHER" id="PTHR14513:SF0">
    <property type="entry name" value="PROTECTION OF TELOMERES PROTEIN 1"/>
    <property type="match status" value="1"/>
</dbReference>
<organism evidence="10 11">
    <name type="scientific">Rhizopus stolonifer</name>
    <name type="common">Rhizopus nigricans</name>
    <dbReference type="NCBI Taxonomy" id="4846"/>
    <lineage>
        <taxon>Eukaryota</taxon>
        <taxon>Fungi</taxon>
        <taxon>Fungi incertae sedis</taxon>
        <taxon>Mucoromycota</taxon>
        <taxon>Mucoromycotina</taxon>
        <taxon>Mucoromycetes</taxon>
        <taxon>Mucorales</taxon>
        <taxon>Mucorineae</taxon>
        <taxon>Rhizopodaceae</taxon>
        <taxon>Rhizopus</taxon>
    </lineage>
</organism>
<dbReference type="InterPro" id="IPR032042">
    <property type="entry name" value="POT1PC"/>
</dbReference>
<evidence type="ECO:0000256" key="8">
    <source>
        <dbReference type="ARBA" id="ARBA00023242"/>
    </source>
</evidence>
<dbReference type="GO" id="GO:0098505">
    <property type="term" value="F:G-rich strand telomeric DNA binding"/>
    <property type="evidence" value="ECO:0007669"/>
    <property type="project" value="TreeGrafter"/>
</dbReference>
<comment type="subcellular location">
    <subcellularLocation>
        <location evidence="2">Chromosome</location>
        <location evidence="2">Telomere</location>
    </subcellularLocation>
    <subcellularLocation>
        <location evidence="1">Nucleus</location>
    </subcellularLocation>
</comment>
<feature type="domain" description="Telomeric single stranded DNA binding POT1/Cdc13" evidence="9">
    <location>
        <begin position="18"/>
        <end position="148"/>
    </location>
</feature>
<name>A0A367KJT2_RHIST</name>
<evidence type="ECO:0000256" key="6">
    <source>
        <dbReference type="ARBA" id="ARBA00022895"/>
    </source>
</evidence>
<evidence type="ECO:0000313" key="11">
    <source>
        <dbReference type="Proteomes" id="UP000253551"/>
    </source>
</evidence>
<evidence type="ECO:0000256" key="1">
    <source>
        <dbReference type="ARBA" id="ARBA00004123"/>
    </source>
</evidence>
<dbReference type="SUPFAM" id="SSF50249">
    <property type="entry name" value="Nucleic acid-binding proteins"/>
    <property type="match status" value="2"/>
</dbReference>
<evidence type="ECO:0000256" key="4">
    <source>
        <dbReference type="ARBA" id="ARBA00015253"/>
    </source>
</evidence>
<dbReference type="Pfam" id="PF16686">
    <property type="entry name" value="POT1PC"/>
    <property type="match status" value="1"/>
</dbReference>
<dbReference type="Proteomes" id="UP000253551">
    <property type="component" value="Unassembled WGS sequence"/>
</dbReference>
<comment type="similarity">
    <text evidence="3">Belongs to the telombin family.</text>
</comment>
<dbReference type="SMART" id="SM00976">
    <property type="entry name" value="Telo_bind"/>
    <property type="match status" value="1"/>
</dbReference>
<gene>
    <name evidence="10" type="ORF">CU098_003816</name>
</gene>
<dbReference type="AlphaFoldDB" id="A0A367KJT2"/>
<dbReference type="Gene3D" id="2.40.50.140">
    <property type="entry name" value="Nucleic acid-binding proteins"/>
    <property type="match status" value="3"/>
</dbReference>
<accession>A0A367KJT2</accession>
<evidence type="ECO:0000313" key="10">
    <source>
        <dbReference type="EMBL" id="RCI02419.1"/>
    </source>
</evidence>